<proteinExistence type="predicted"/>
<dbReference type="EMBL" id="JAGRRH010000018">
    <property type="protein sequence ID" value="KAG7350194.1"/>
    <property type="molecule type" value="Genomic_DNA"/>
</dbReference>
<dbReference type="Proteomes" id="UP000693970">
    <property type="component" value="Unassembled WGS sequence"/>
</dbReference>
<accession>A0A9K3KUI3</accession>
<comment type="caution">
    <text evidence="1">The sequence shown here is derived from an EMBL/GenBank/DDBJ whole genome shotgun (WGS) entry which is preliminary data.</text>
</comment>
<protein>
    <submittedName>
        <fullName evidence="1">Uncharacterized protein</fullName>
    </submittedName>
</protein>
<keyword evidence="2" id="KW-1185">Reference proteome</keyword>
<reference evidence="1" key="2">
    <citation type="submission" date="2021-04" db="EMBL/GenBank/DDBJ databases">
        <authorList>
            <person name="Podell S."/>
        </authorList>
    </citation>
    <scope>NUCLEOTIDE SEQUENCE</scope>
    <source>
        <strain evidence="1">Hildebrandi</strain>
    </source>
</reference>
<name>A0A9K3KUI3_9STRA</name>
<organism evidence="1 2">
    <name type="scientific">Nitzschia inconspicua</name>
    <dbReference type="NCBI Taxonomy" id="303405"/>
    <lineage>
        <taxon>Eukaryota</taxon>
        <taxon>Sar</taxon>
        <taxon>Stramenopiles</taxon>
        <taxon>Ochrophyta</taxon>
        <taxon>Bacillariophyta</taxon>
        <taxon>Bacillariophyceae</taxon>
        <taxon>Bacillariophycidae</taxon>
        <taxon>Bacillariales</taxon>
        <taxon>Bacillariaceae</taxon>
        <taxon>Nitzschia</taxon>
    </lineage>
</organism>
<evidence type="ECO:0000313" key="1">
    <source>
        <dbReference type="EMBL" id="KAG7350194.1"/>
    </source>
</evidence>
<dbReference type="AlphaFoldDB" id="A0A9K3KUI3"/>
<reference evidence="1" key="1">
    <citation type="journal article" date="2021" name="Sci. Rep.">
        <title>Diploid genomic architecture of Nitzschia inconspicua, an elite biomass production diatom.</title>
        <authorList>
            <person name="Oliver A."/>
            <person name="Podell S."/>
            <person name="Pinowska A."/>
            <person name="Traller J.C."/>
            <person name="Smith S.R."/>
            <person name="McClure R."/>
            <person name="Beliaev A."/>
            <person name="Bohutskyi P."/>
            <person name="Hill E.A."/>
            <person name="Rabines A."/>
            <person name="Zheng H."/>
            <person name="Allen L.Z."/>
            <person name="Kuo A."/>
            <person name="Grigoriev I.V."/>
            <person name="Allen A.E."/>
            <person name="Hazlebeck D."/>
            <person name="Allen E.E."/>
        </authorList>
    </citation>
    <scope>NUCLEOTIDE SEQUENCE</scope>
    <source>
        <strain evidence="1">Hildebrandi</strain>
    </source>
</reference>
<sequence>MLLKEIWKTETIGLKLGFYRCNAAKIAKNQVRKSRRHQHGNLSNGGEIKRKQVDWYMVDCVVTGSDQAPQMPHANDLDLAIFPSMSHRHSSLISEYSNTEAPAVLRTKSKKLHCRFGIPSRIQL</sequence>
<evidence type="ECO:0000313" key="2">
    <source>
        <dbReference type="Proteomes" id="UP000693970"/>
    </source>
</evidence>
<gene>
    <name evidence="1" type="ORF">IV203_009554</name>
</gene>